<dbReference type="InterPro" id="IPR036380">
    <property type="entry name" value="Isochorismatase-like_sf"/>
</dbReference>
<dbReference type="CDD" id="cd00431">
    <property type="entry name" value="cysteine_hydrolases"/>
    <property type="match status" value="1"/>
</dbReference>
<accession>A0A841T372</accession>
<dbReference type="InterPro" id="IPR000868">
    <property type="entry name" value="Isochorismatase-like_dom"/>
</dbReference>
<dbReference type="PANTHER" id="PTHR43540">
    <property type="entry name" value="PEROXYUREIDOACRYLATE/UREIDOACRYLATE AMIDOHYDROLASE-RELATED"/>
    <property type="match status" value="1"/>
</dbReference>
<evidence type="ECO:0000313" key="5">
    <source>
        <dbReference type="Proteomes" id="UP000535838"/>
    </source>
</evidence>
<evidence type="ECO:0000256" key="2">
    <source>
        <dbReference type="ARBA" id="ARBA00022801"/>
    </source>
</evidence>
<protein>
    <submittedName>
        <fullName evidence="4">Cysteine hydrolase</fullName>
    </submittedName>
</protein>
<dbReference type="PANTHER" id="PTHR43540:SF6">
    <property type="entry name" value="ISOCHORISMATASE-LIKE DOMAIN-CONTAINING PROTEIN"/>
    <property type="match status" value="1"/>
</dbReference>
<dbReference type="RefSeq" id="WP_185121725.1">
    <property type="nucleotide sequence ID" value="NZ_JACJVQ010000018.1"/>
</dbReference>
<keyword evidence="2 4" id="KW-0378">Hydrolase</keyword>
<dbReference type="SUPFAM" id="SSF52499">
    <property type="entry name" value="Isochorismatase-like hydrolases"/>
    <property type="match status" value="1"/>
</dbReference>
<name>A0A841T372_9BACL</name>
<gene>
    <name evidence="4" type="ORF">H7B67_20455</name>
</gene>
<evidence type="ECO:0000259" key="3">
    <source>
        <dbReference type="Pfam" id="PF00857"/>
    </source>
</evidence>
<keyword evidence="5" id="KW-1185">Reference proteome</keyword>
<dbReference type="AlphaFoldDB" id="A0A841T372"/>
<dbReference type="EMBL" id="JACJVQ010000018">
    <property type="protein sequence ID" value="MBB6636500.1"/>
    <property type="molecule type" value="Genomic_DNA"/>
</dbReference>
<comment type="similarity">
    <text evidence="1">Belongs to the isochorismatase family.</text>
</comment>
<comment type="caution">
    <text evidence="4">The sequence shown here is derived from an EMBL/GenBank/DDBJ whole genome shotgun (WGS) entry which is preliminary data.</text>
</comment>
<dbReference type="GO" id="GO:0016787">
    <property type="term" value="F:hydrolase activity"/>
    <property type="evidence" value="ECO:0007669"/>
    <property type="project" value="UniProtKB-KW"/>
</dbReference>
<feature type="domain" description="Isochorismatase-like" evidence="3">
    <location>
        <begin position="14"/>
        <end position="199"/>
    </location>
</feature>
<dbReference type="InterPro" id="IPR050272">
    <property type="entry name" value="Isochorismatase-like_hydrls"/>
</dbReference>
<evidence type="ECO:0000313" key="4">
    <source>
        <dbReference type="EMBL" id="MBB6636500.1"/>
    </source>
</evidence>
<evidence type="ECO:0000256" key="1">
    <source>
        <dbReference type="ARBA" id="ARBA00006336"/>
    </source>
</evidence>
<dbReference type="Gene3D" id="3.40.50.850">
    <property type="entry name" value="Isochorismatase-like"/>
    <property type="match status" value="1"/>
</dbReference>
<dbReference type="Proteomes" id="UP000535838">
    <property type="component" value="Unassembled WGS sequence"/>
</dbReference>
<proteinExistence type="inferred from homology"/>
<organism evidence="4 5">
    <name type="scientific">Cohnella thailandensis</name>
    <dbReference type="NCBI Taxonomy" id="557557"/>
    <lineage>
        <taxon>Bacteria</taxon>
        <taxon>Bacillati</taxon>
        <taxon>Bacillota</taxon>
        <taxon>Bacilli</taxon>
        <taxon>Bacillales</taxon>
        <taxon>Paenibacillaceae</taxon>
        <taxon>Cohnella</taxon>
    </lineage>
</organism>
<dbReference type="Pfam" id="PF00857">
    <property type="entry name" value="Isochorismatase"/>
    <property type="match status" value="1"/>
</dbReference>
<reference evidence="4 5" key="1">
    <citation type="submission" date="2020-08" db="EMBL/GenBank/DDBJ databases">
        <title>Cohnella phylogeny.</title>
        <authorList>
            <person name="Dunlap C."/>
        </authorList>
    </citation>
    <scope>NUCLEOTIDE SEQUENCE [LARGE SCALE GENOMIC DNA]</scope>
    <source>
        <strain evidence="4 5">DSM 25241</strain>
    </source>
</reference>
<sequence length="213" mass="24107">MNGYTLESVLEEGAALLVVDMQNDFVHDRGAVALAGNRVKHYQRLVPTVRMLRGAAREASIPIWLIGMSHNEENDGDDAWTMRRRGRGHPNTCRTGTWGQRFYEGVEPEQEDQVFWKHRYSAFTGTDLQERLQTQGIRTLVLVGLNTNTCVESTAREAHLLGFHVVVVRDATACQFEDAFEPSLTNIHRHFGIVAQSEDVRKCWKETAKNGVL</sequence>